<keyword evidence="5" id="KW-0325">Glycoprotein</keyword>
<evidence type="ECO:0000313" key="7">
    <source>
        <dbReference type="EMBL" id="CAK0809256.1"/>
    </source>
</evidence>
<evidence type="ECO:0000256" key="2">
    <source>
        <dbReference type="ARBA" id="ARBA00005679"/>
    </source>
</evidence>
<evidence type="ECO:0000256" key="6">
    <source>
        <dbReference type="SAM" id="MobiDB-lite"/>
    </source>
</evidence>
<dbReference type="InterPro" id="IPR013785">
    <property type="entry name" value="Aldolase_TIM"/>
</dbReference>
<dbReference type="SUPFAM" id="SSF51395">
    <property type="entry name" value="FMN-linked oxidoreductases"/>
    <property type="match status" value="1"/>
</dbReference>
<keyword evidence="8" id="KW-1185">Reference proteome</keyword>
<evidence type="ECO:0000256" key="1">
    <source>
        <dbReference type="ARBA" id="ARBA00004613"/>
    </source>
</evidence>
<comment type="caution">
    <text evidence="7">The sequence shown here is derived from an EMBL/GenBank/DDBJ whole genome shotgun (WGS) entry which is preliminary data.</text>
</comment>
<feature type="region of interest" description="Disordered" evidence="6">
    <location>
        <begin position="315"/>
        <end position="348"/>
    </location>
</feature>
<keyword evidence="4" id="KW-0732">Signal</keyword>
<dbReference type="Gene3D" id="3.20.20.70">
    <property type="entry name" value="Aldolase class I"/>
    <property type="match status" value="2"/>
</dbReference>
<reference evidence="7" key="1">
    <citation type="submission" date="2023-10" db="EMBL/GenBank/DDBJ databases">
        <authorList>
            <person name="Chen Y."/>
            <person name="Shah S."/>
            <person name="Dougan E. K."/>
            <person name="Thang M."/>
            <person name="Chan C."/>
        </authorList>
    </citation>
    <scope>NUCLEOTIDE SEQUENCE [LARGE SCALE GENOMIC DNA]</scope>
</reference>
<protein>
    <submittedName>
        <fullName evidence="7">Uncharacterized protein</fullName>
    </submittedName>
</protein>
<evidence type="ECO:0000313" key="8">
    <source>
        <dbReference type="Proteomes" id="UP001189429"/>
    </source>
</evidence>
<sequence>AQIFQCVGLSSEIVDLAFRGTPTMVQGLTMKDLAQESMMFQRKAFPELEDGGEMQDKLEFNGWYKYRKNGGEYHYNNPEMSKALHQAVRNNEPLSYEEYRRQMMDGKPISTLRDLLEFHSDKQPIPLDESLCPYCHALLDGPFRRIWGDTDFRSRVTVDLVPFGNAMVVPGDKISQGYHFFHPDATYPVIICQHKEGECLGNEIQSCVNDMHGVDTGVEFTLCMVGKQVKGQGVEMASYDCMLDLKIEPAPVKNCVGSDSSRNRMISHGERSMKPQLNRSYVPWVMADDAHVEMDDDHDLITPLCGMLAEPLPKLCSEPKPAKPANASSLLQRGPPQRSPAPRAPLSP</sequence>
<organism evidence="7 8">
    <name type="scientific">Prorocentrum cordatum</name>
    <dbReference type="NCBI Taxonomy" id="2364126"/>
    <lineage>
        <taxon>Eukaryota</taxon>
        <taxon>Sar</taxon>
        <taxon>Alveolata</taxon>
        <taxon>Dinophyceae</taxon>
        <taxon>Prorocentrales</taxon>
        <taxon>Prorocentraceae</taxon>
        <taxon>Prorocentrum</taxon>
    </lineage>
</organism>
<comment type="subcellular location">
    <subcellularLocation>
        <location evidence="1">Secreted</location>
    </subcellularLocation>
</comment>
<proteinExistence type="inferred from homology"/>
<evidence type="ECO:0000256" key="3">
    <source>
        <dbReference type="ARBA" id="ARBA00022525"/>
    </source>
</evidence>
<keyword evidence="3" id="KW-0964">Secreted</keyword>
<accession>A0ABN9QUH8</accession>
<name>A0ABN9QUH8_9DINO</name>
<feature type="non-terminal residue" evidence="7">
    <location>
        <position position="1"/>
    </location>
</feature>
<dbReference type="PANTHER" id="PTHR13234">
    <property type="entry name" value="GAMMA-INTERFERON INDUCIBLE LYSOSOMAL THIOL REDUCTASE GILT"/>
    <property type="match status" value="1"/>
</dbReference>
<comment type="similarity">
    <text evidence="2">Belongs to the GILT family.</text>
</comment>
<gene>
    <name evidence="7" type="ORF">PCOR1329_LOCUS14558</name>
</gene>
<dbReference type="InterPro" id="IPR004911">
    <property type="entry name" value="Interferon-induced_GILT"/>
</dbReference>
<evidence type="ECO:0000256" key="5">
    <source>
        <dbReference type="ARBA" id="ARBA00023180"/>
    </source>
</evidence>
<dbReference type="Pfam" id="PF03227">
    <property type="entry name" value="GILT"/>
    <property type="match status" value="1"/>
</dbReference>
<dbReference type="PANTHER" id="PTHR13234:SF8">
    <property type="entry name" value="GAMMA-INTERFERON-INDUCIBLE LYSOSOMAL THIOL REDUCTASE"/>
    <property type="match status" value="1"/>
</dbReference>
<dbReference type="EMBL" id="CAUYUJ010004357">
    <property type="protein sequence ID" value="CAK0809256.1"/>
    <property type="molecule type" value="Genomic_DNA"/>
</dbReference>
<dbReference type="Proteomes" id="UP001189429">
    <property type="component" value="Unassembled WGS sequence"/>
</dbReference>
<feature type="compositionally biased region" description="Pro residues" evidence="6">
    <location>
        <begin position="337"/>
        <end position="348"/>
    </location>
</feature>
<evidence type="ECO:0000256" key="4">
    <source>
        <dbReference type="ARBA" id="ARBA00022729"/>
    </source>
</evidence>